<evidence type="ECO:0000313" key="2">
    <source>
        <dbReference type="EMBL" id="MCJ2542196.1"/>
    </source>
</evidence>
<evidence type="ECO:0000313" key="3">
    <source>
        <dbReference type="Proteomes" id="UP000830835"/>
    </source>
</evidence>
<dbReference type="Proteomes" id="UP000830835">
    <property type="component" value="Unassembled WGS sequence"/>
</dbReference>
<dbReference type="NCBIfam" id="NF006689">
    <property type="entry name" value="PRK09237.1"/>
    <property type="match status" value="1"/>
</dbReference>
<dbReference type="InterPro" id="IPR006680">
    <property type="entry name" value="Amidohydro-rel"/>
</dbReference>
<dbReference type="InterPro" id="IPR011059">
    <property type="entry name" value="Metal-dep_hydrolase_composite"/>
</dbReference>
<dbReference type="SUPFAM" id="SSF51556">
    <property type="entry name" value="Metallo-dependent hydrolases"/>
    <property type="match status" value="1"/>
</dbReference>
<dbReference type="SUPFAM" id="SSF51338">
    <property type="entry name" value="Composite domain of metallo-dependent hydrolases"/>
    <property type="match status" value="1"/>
</dbReference>
<dbReference type="Gene3D" id="3.20.20.140">
    <property type="entry name" value="Metal-dependent hydrolases"/>
    <property type="match status" value="1"/>
</dbReference>
<name>A0ABT0C8S9_THEVL</name>
<dbReference type="Gene3D" id="2.30.40.10">
    <property type="entry name" value="Urease, subunit C, domain 1"/>
    <property type="match status" value="1"/>
</dbReference>
<proteinExistence type="predicted"/>
<comment type="caution">
    <text evidence="2">The sequence shown here is derived from an EMBL/GenBank/DDBJ whole genome shotgun (WGS) entry which is preliminary data.</text>
</comment>
<dbReference type="InterPro" id="IPR032466">
    <property type="entry name" value="Metal_Hydrolase"/>
</dbReference>
<dbReference type="InterPro" id="IPR020043">
    <property type="entry name" value="Deacetylase_Atu3266-like"/>
</dbReference>
<feature type="domain" description="Amidohydrolase-related" evidence="1">
    <location>
        <begin position="265"/>
        <end position="346"/>
    </location>
</feature>
<dbReference type="PANTHER" id="PTHR42717">
    <property type="entry name" value="DIHYDROOROTASE-RELATED"/>
    <property type="match status" value="1"/>
</dbReference>
<keyword evidence="3" id="KW-1185">Reference proteome</keyword>
<evidence type="ECO:0000259" key="1">
    <source>
        <dbReference type="Pfam" id="PF01979"/>
    </source>
</evidence>
<gene>
    <name evidence="2" type="ORF">JX360_04635</name>
</gene>
<sequence>MTATLFINAHLFDPAQGLDELGQVRVEEGKIAAIGPQLPVEGADVVDLRGQLLTPGWIDIHTHVFTAVGDFCLPADEVGIQSGVTTVVDAGTSGTLTFPAFRETAAQTAQTRVYALIDPSLLYIATSDFIAHRLGFAVDPKNQDLDRARAVIEAHRQVIVGFKARPTVKLGEIESPTLTSALILAEEYQLPIMIHLGRFPMDGVLDPSDLLDRLRPGDIVTHTYQPRFGLFDAEGSLLPAARRALERGVLLDVGHSGSDFSFNTARLGLDQGIRPHTISTDLNIFNTEIVVDLATTMSKFLALGMTLAEVIQAVTATAARAIQKSDQLGSLQVGQEADLTMAELVEEEAELTDGRGGTLSVNQMLKVRGVCRAGQFRKIDHTPYALPHSKSDLEIRQLAWVGAEHVNEEIP</sequence>
<dbReference type="Pfam" id="PF01979">
    <property type="entry name" value="Amidohydro_1"/>
    <property type="match status" value="1"/>
</dbReference>
<accession>A0ABT0C8S9</accession>
<dbReference type="EMBL" id="JAFIRA010000007">
    <property type="protein sequence ID" value="MCJ2542196.1"/>
    <property type="molecule type" value="Genomic_DNA"/>
</dbReference>
<protein>
    <submittedName>
        <fullName evidence="2">Amidohydrolase/deacetylase family metallohydrolase</fullName>
    </submittedName>
</protein>
<reference evidence="2" key="1">
    <citation type="submission" date="2021-02" db="EMBL/GenBank/DDBJ databases">
        <title>The CRISPR/cas machinery reduction and long-range gene transfer in the hot spring cyanobacterium Synechococcus.</title>
        <authorList>
            <person name="Dvorak P."/>
            <person name="Jahodarova E."/>
            <person name="Hasler P."/>
            <person name="Poulickova A."/>
        </authorList>
    </citation>
    <scope>NUCLEOTIDE SEQUENCE</scope>
    <source>
        <strain evidence="2">Rupite</strain>
    </source>
</reference>
<dbReference type="RefSeq" id="WP_244349425.1">
    <property type="nucleotide sequence ID" value="NZ_JAFIRA010000007.1"/>
</dbReference>
<dbReference type="PANTHER" id="PTHR42717:SF1">
    <property type="entry name" value="IMIDAZOLONEPROPIONASE AND RELATED AMIDOHYDROLASES"/>
    <property type="match status" value="1"/>
</dbReference>
<organism evidence="2 3">
    <name type="scientific">Thermostichus vulcanus str. 'Rupite'</name>
    <dbReference type="NCBI Taxonomy" id="2813851"/>
    <lineage>
        <taxon>Bacteria</taxon>
        <taxon>Bacillati</taxon>
        <taxon>Cyanobacteriota</taxon>
        <taxon>Cyanophyceae</taxon>
        <taxon>Thermostichales</taxon>
        <taxon>Thermostichaceae</taxon>
        <taxon>Thermostichus</taxon>
    </lineage>
</organism>